<reference evidence="3 4" key="1">
    <citation type="submission" date="2017-03" db="EMBL/GenBank/DDBJ databases">
        <title>Genome sequence of Sphingomonas dokdonensis DSM 21029.</title>
        <authorList>
            <person name="Poehlein A."/>
            <person name="Wuebbeler J.H."/>
            <person name="Steinbuechel A."/>
            <person name="Daniel R."/>
        </authorList>
    </citation>
    <scope>NUCLEOTIDE SEQUENCE [LARGE SCALE GENOMIC DNA]</scope>
    <source>
        <strain evidence="3 4">DSM 21029</strain>
    </source>
</reference>
<comment type="subcellular location">
    <subcellularLocation>
        <location evidence="2">Cell membrane</location>
        <topology evidence="2">Lipid-anchor</topology>
    </subcellularLocation>
</comment>
<dbReference type="InterPro" id="IPR010131">
    <property type="entry name" value="MdtP/NodT-like"/>
</dbReference>
<comment type="caution">
    <text evidence="3">The sequence shown here is derived from an EMBL/GenBank/DDBJ whole genome shotgun (WGS) entry which is preliminary data.</text>
</comment>
<dbReference type="GO" id="GO:0015562">
    <property type="term" value="F:efflux transmembrane transporter activity"/>
    <property type="evidence" value="ECO:0007669"/>
    <property type="project" value="InterPro"/>
</dbReference>
<evidence type="ECO:0000313" key="3">
    <source>
        <dbReference type="EMBL" id="OWK30288.1"/>
    </source>
</evidence>
<gene>
    <name evidence="3" type="primary">arpC</name>
    <name evidence="3" type="ORF">SPDO_19730</name>
</gene>
<keyword evidence="2" id="KW-1134">Transmembrane beta strand</keyword>
<keyword evidence="2" id="KW-0449">Lipoprotein</keyword>
<dbReference type="EMBL" id="NBBI01000003">
    <property type="protein sequence ID" value="OWK30288.1"/>
    <property type="molecule type" value="Genomic_DNA"/>
</dbReference>
<dbReference type="PROSITE" id="PS51257">
    <property type="entry name" value="PROKAR_LIPOPROTEIN"/>
    <property type="match status" value="1"/>
</dbReference>
<proteinExistence type="inferred from homology"/>
<organism evidence="3 4">
    <name type="scientific">Sphingomonas dokdonensis</name>
    <dbReference type="NCBI Taxonomy" id="344880"/>
    <lineage>
        <taxon>Bacteria</taxon>
        <taxon>Pseudomonadati</taxon>
        <taxon>Pseudomonadota</taxon>
        <taxon>Alphaproteobacteria</taxon>
        <taxon>Sphingomonadales</taxon>
        <taxon>Sphingomonadaceae</taxon>
        <taxon>Sphingomonas</taxon>
    </lineage>
</organism>
<dbReference type="GO" id="GO:0005886">
    <property type="term" value="C:plasma membrane"/>
    <property type="evidence" value="ECO:0007669"/>
    <property type="project" value="UniProtKB-SubCell"/>
</dbReference>
<dbReference type="AlphaFoldDB" id="A0A245ZKL3"/>
<accession>A0A245ZKL3</accession>
<keyword evidence="2" id="KW-0812">Transmembrane</keyword>
<dbReference type="Proteomes" id="UP000197290">
    <property type="component" value="Unassembled WGS sequence"/>
</dbReference>
<keyword evidence="2" id="KW-0472">Membrane</keyword>
<dbReference type="SUPFAM" id="SSF56954">
    <property type="entry name" value="Outer membrane efflux proteins (OEP)"/>
    <property type="match status" value="1"/>
</dbReference>
<comment type="similarity">
    <text evidence="1 2">Belongs to the outer membrane factor (OMF) (TC 1.B.17) family.</text>
</comment>
<dbReference type="PANTHER" id="PTHR30203:SF25">
    <property type="entry name" value="OUTER MEMBRANE PROTEIN-RELATED"/>
    <property type="match status" value="1"/>
</dbReference>
<dbReference type="NCBIfam" id="TIGR01845">
    <property type="entry name" value="outer_NodT"/>
    <property type="match status" value="1"/>
</dbReference>
<evidence type="ECO:0000256" key="1">
    <source>
        <dbReference type="ARBA" id="ARBA00007613"/>
    </source>
</evidence>
<dbReference type="Gene3D" id="2.20.200.10">
    <property type="entry name" value="Outer membrane efflux proteins (OEP)"/>
    <property type="match status" value="1"/>
</dbReference>
<dbReference type="OrthoDB" id="7181739at2"/>
<dbReference type="RefSeq" id="WP_088367292.1">
    <property type="nucleotide sequence ID" value="NZ_NBBI01000003.1"/>
</dbReference>
<dbReference type="Gene3D" id="1.20.1600.10">
    <property type="entry name" value="Outer membrane efflux proteins (OEP)"/>
    <property type="match status" value="1"/>
</dbReference>
<evidence type="ECO:0000313" key="4">
    <source>
        <dbReference type="Proteomes" id="UP000197290"/>
    </source>
</evidence>
<dbReference type="InterPro" id="IPR003423">
    <property type="entry name" value="OMP_efflux"/>
</dbReference>
<sequence>MRWSVALLAVTLIGACTVGPDYKAPPVVAADAIQRGSFVRAPAGVADAAPGLARWWEALGDKRLDALVADALAHSPTLDQAAARIREAEAQLRQQRSAQLPSASAMGTVIYADLPGVALGNAQGQSGATQGGGAGQAGAGQSGGGGTALEFYNAGLNISWELDLFGGVRRGVEQARATAAARVADLADAQVSLSAQVAQAYVALRDVQERLRLNAASVSLQQQQLALMRQRVARGTASQLQLERLQNQLENTTAEGVPLNAQRDEQLNLLAVLTGRAPGALDADLSRPVPVPLPPARVPIGDPAALIAQRPDIRAAERQLAAATAGVGVKKAKELPGLSFMGLLGLGGTTAGDIFDLGNLTTLVAPSLNWSLLDFGRARAATRAAEAQRDAADAAYRQAVLQALQETETALSRFGSTRAQLGVLARAAGTAKRAAALNQQRVAAGTTTLIDQLDVERQRIGAELAVAQAKAQLTQSFIAVNKALGLGWQAAPLSADAARRTPGEAPR</sequence>
<keyword evidence="4" id="KW-1185">Reference proteome</keyword>
<evidence type="ECO:0000256" key="2">
    <source>
        <dbReference type="RuleBase" id="RU362097"/>
    </source>
</evidence>
<protein>
    <submittedName>
        <fullName evidence="3">Antibiotic efflux pump outer membrane protein ArpC</fullName>
    </submittedName>
</protein>
<name>A0A245ZKL3_9SPHN</name>
<keyword evidence="2" id="KW-0564">Palmitate</keyword>
<dbReference type="PANTHER" id="PTHR30203">
    <property type="entry name" value="OUTER MEMBRANE CATION EFFLUX PROTEIN"/>
    <property type="match status" value="1"/>
</dbReference>
<dbReference type="Pfam" id="PF02321">
    <property type="entry name" value="OEP"/>
    <property type="match status" value="2"/>
</dbReference>